<sequence>MEQQNTNTESSSPSNDELEMHEVELIITTATTPESLSSSSHIPKTARDKFFEDLQREMHKKRWSAKNAYYFWLFSVHAIVNGNFKSYVLCFVPLRGSHSSSLLLQNYEEIINAFEIKNKVIPILTDSAANNISAFQDMIILSSFEQYFVQDDLDEINDDDDTDADIKDGEMSDEYEYPLDFSSTTATSTQAIHLTLEDLIQESFNRLMEGNEVFRLPCFAHTLQLVVNNGLKEAETILGALEKVSAIAKLAHTSTKFAEKLDLMKVLIPRAIITRWNSQFMCIERILSIPSTL</sequence>
<dbReference type="GO" id="GO:0005634">
    <property type="term" value="C:nucleus"/>
    <property type="evidence" value="ECO:0007669"/>
    <property type="project" value="UniProtKB-SubCell"/>
</dbReference>
<keyword evidence="4" id="KW-0862">Zinc</keyword>
<dbReference type="InterPro" id="IPR052035">
    <property type="entry name" value="ZnF_BED_domain_contain"/>
</dbReference>
<name>A0A819LEB6_9BILA</name>
<dbReference type="InterPro" id="IPR012337">
    <property type="entry name" value="RNaseH-like_sf"/>
</dbReference>
<dbReference type="SUPFAM" id="SSF53098">
    <property type="entry name" value="Ribonuclease H-like"/>
    <property type="match status" value="1"/>
</dbReference>
<dbReference type="Proteomes" id="UP000663866">
    <property type="component" value="Unassembled WGS sequence"/>
</dbReference>
<keyword evidence="8" id="KW-1185">Reference proteome</keyword>
<gene>
    <name evidence="7" type="ORF">OVN521_LOCUS12919</name>
    <name evidence="6" type="ORF">UXM345_LOCUS2556</name>
</gene>
<evidence type="ECO:0000256" key="3">
    <source>
        <dbReference type="ARBA" id="ARBA00022771"/>
    </source>
</evidence>
<evidence type="ECO:0000313" key="8">
    <source>
        <dbReference type="Proteomes" id="UP000663866"/>
    </source>
</evidence>
<dbReference type="EMBL" id="CAJOBG010001844">
    <property type="protein sequence ID" value="CAF3963036.1"/>
    <property type="molecule type" value="Genomic_DNA"/>
</dbReference>
<dbReference type="Proteomes" id="UP000663842">
    <property type="component" value="Unassembled WGS sequence"/>
</dbReference>
<evidence type="ECO:0000256" key="5">
    <source>
        <dbReference type="ARBA" id="ARBA00023242"/>
    </source>
</evidence>
<dbReference type="EMBL" id="CAJOBF010000157">
    <property type="protein sequence ID" value="CAF3760908.1"/>
    <property type="molecule type" value="Genomic_DNA"/>
</dbReference>
<comment type="caution">
    <text evidence="7">The sequence shown here is derived from an EMBL/GenBank/DDBJ whole genome shotgun (WGS) entry which is preliminary data.</text>
</comment>
<keyword evidence="3" id="KW-0863">Zinc-finger</keyword>
<evidence type="ECO:0000313" key="6">
    <source>
        <dbReference type="EMBL" id="CAF3760908.1"/>
    </source>
</evidence>
<protein>
    <submittedName>
        <fullName evidence="7">Uncharacterized protein</fullName>
    </submittedName>
</protein>
<accession>A0A819LEB6</accession>
<dbReference type="AlphaFoldDB" id="A0A819LEB6"/>
<keyword evidence="5" id="KW-0539">Nucleus</keyword>
<organism evidence="7 8">
    <name type="scientific">Rotaria magnacalcarata</name>
    <dbReference type="NCBI Taxonomy" id="392030"/>
    <lineage>
        <taxon>Eukaryota</taxon>
        <taxon>Metazoa</taxon>
        <taxon>Spiralia</taxon>
        <taxon>Gnathifera</taxon>
        <taxon>Rotifera</taxon>
        <taxon>Eurotatoria</taxon>
        <taxon>Bdelloidea</taxon>
        <taxon>Philodinida</taxon>
        <taxon>Philodinidae</taxon>
        <taxon>Rotaria</taxon>
    </lineage>
</organism>
<evidence type="ECO:0000256" key="1">
    <source>
        <dbReference type="ARBA" id="ARBA00004123"/>
    </source>
</evidence>
<proteinExistence type="predicted"/>
<dbReference type="PANTHER" id="PTHR46481:SF10">
    <property type="entry name" value="ZINC FINGER BED DOMAIN-CONTAINING PROTEIN 39"/>
    <property type="match status" value="1"/>
</dbReference>
<evidence type="ECO:0000313" key="7">
    <source>
        <dbReference type="EMBL" id="CAF3963036.1"/>
    </source>
</evidence>
<evidence type="ECO:0000256" key="4">
    <source>
        <dbReference type="ARBA" id="ARBA00022833"/>
    </source>
</evidence>
<dbReference type="PANTHER" id="PTHR46481">
    <property type="entry name" value="ZINC FINGER BED DOMAIN-CONTAINING PROTEIN 4"/>
    <property type="match status" value="1"/>
</dbReference>
<reference evidence="7" key="1">
    <citation type="submission" date="2021-02" db="EMBL/GenBank/DDBJ databases">
        <authorList>
            <person name="Nowell W R."/>
        </authorList>
    </citation>
    <scope>NUCLEOTIDE SEQUENCE</scope>
</reference>
<dbReference type="GO" id="GO:0008270">
    <property type="term" value="F:zinc ion binding"/>
    <property type="evidence" value="ECO:0007669"/>
    <property type="project" value="UniProtKB-KW"/>
</dbReference>
<keyword evidence="2" id="KW-0479">Metal-binding</keyword>
<evidence type="ECO:0000256" key="2">
    <source>
        <dbReference type="ARBA" id="ARBA00022723"/>
    </source>
</evidence>
<comment type="subcellular location">
    <subcellularLocation>
        <location evidence="1">Nucleus</location>
    </subcellularLocation>
</comment>